<gene>
    <name evidence="1" type="ORF">HMPREF9141_0042</name>
</gene>
<name>F0F376_9BACT</name>
<evidence type="ECO:0000313" key="1">
    <source>
        <dbReference type="EMBL" id="EGC21292.1"/>
    </source>
</evidence>
<accession>F0F376</accession>
<evidence type="ECO:0000313" key="2">
    <source>
        <dbReference type="Proteomes" id="UP000005697"/>
    </source>
</evidence>
<dbReference type="EMBL" id="AEWX01000001">
    <property type="protein sequence ID" value="EGC21292.1"/>
    <property type="molecule type" value="Genomic_DNA"/>
</dbReference>
<dbReference type="Proteomes" id="UP000005697">
    <property type="component" value="Unassembled WGS sequence"/>
</dbReference>
<comment type="caution">
    <text evidence="1">The sequence shown here is derived from an EMBL/GenBank/DDBJ whole genome shotgun (WGS) entry which is preliminary data.</text>
</comment>
<reference evidence="1 2" key="1">
    <citation type="submission" date="2011-01" db="EMBL/GenBank/DDBJ databases">
        <authorList>
            <person name="Muzny D."/>
            <person name="Qin X."/>
            <person name="Deng J."/>
            <person name="Jiang H."/>
            <person name="Liu Y."/>
            <person name="Qu J."/>
            <person name="Song X.-Z."/>
            <person name="Zhang L."/>
            <person name="Thornton R."/>
            <person name="Coyle M."/>
            <person name="Francisco L."/>
            <person name="Jackson L."/>
            <person name="Javaid M."/>
            <person name="Korchina V."/>
            <person name="Kovar C."/>
            <person name="Mata R."/>
            <person name="Mathew T."/>
            <person name="Ngo R."/>
            <person name="Nguyen L."/>
            <person name="Nguyen N."/>
            <person name="Okwuonu G."/>
            <person name="Ongeri F."/>
            <person name="Pham C."/>
            <person name="Simmons D."/>
            <person name="Wilczek-Boney K."/>
            <person name="Hale W."/>
            <person name="Jakkamsetti A."/>
            <person name="Pham P."/>
            <person name="Ruth R."/>
            <person name="San Lucas F."/>
            <person name="Warren J."/>
            <person name="Zhang J."/>
            <person name="Zhao Z."/>
            <person name="Zhou C."/>
            <person name="Zhu D."/>
            <person name="Lee S."/>
            <person name="Bess C."/>
            <person name="Blankenburg K."/>
            <person name="Forbes L."/>
            <person name="Fu Q."/>
            <person name="Gubbala S."/>
            <person name="Hirani K."/>
            <person name="Jayaseelan J.C."/>
            <person name="Lara F."/>
            <person name="Munidasa M."/>
            <person name="Palculict T."/>
            <person name="Patil S."/>
            <person name="Pu L.-L."/>
            <person name="Saada N."/>
            <person name="Tang L."/>
            <person name="Weissenberger G."/>
            <person name="Zhu Y."/>
            <person name="Hemphill L."/>
            <person name="Shang Y."/>
            <person name="Youmans B."/>
            <person name="Ayvaz T."/>
            <person name="Ross M."/>
            <person name="Santibanez J."/>
            <person name="Aqrawi P."/>
            <person name="Gross S."/>
            <person name="Joshi V."/>
            <person name="Fowler G."/>
            <person name="Nazareth L."/>
            <person name="Reid J."/>
            <person name="Worley K."/>
            <person name="Petrosino J."/>
            <person name="Highlander S."/>
            <person name="Gibbs R."/>
        </authorList>
    </citation>
    <scope>NUCLEOTIDE SEQUENCE [LARGE SCALE GENOMIC DNA]</scope>
    <source>
        <strain evidence="1 2">DSM 16608</strain>
    </source>
</reference>
<proteinExistence type="predicted"/>
<dbReference type="AlphaFoldDB" id="F0F376"/>
<protein>
    <submittedName>
        <fullName evidence="1">Uncharacterized protein</fullName>
    </submittedName>
</protein>
<dbReference type="STRING" id="888743.HMPREF9141_0042"/>
<dbReference type="HOGENOM" id="CLU_2466443_0_0_10"/>
<organism evidence="1 2">
    <name type="scientific">Prevotella multiformis DSM 16608</name>
    <dbReference type="NCBI Taxonomy" id="888743"/>
    <lineage>
        <taxon>Bacteria</taxon>
        <taxon>Pseudomonadati</taxon>
        <taxon>Bacteroidota</taxon>
        <taxon>Bacteroidia</taxon>
        <taxon>Bacteroidales</taxon>
        <taxon>Prevotellaceae</taxon>
        <taxon>Prevotella</taxon>
    </lineage>
</organism>
<sequence>MGSADVASLCAALCRAAGRIIPGHHPVGNDTDKGRKLQCQYPVRPYVLSRERLRTAGRGRLYPLVLIISKSSHHYLLCGKIINIFAKK</sequence>
<keyword evidence="2" id="KW-1185">Reference proteome</keyword>